<dbReference type="GeneID" id="28828511"/>
<dbReference type="KEGG" id="psco:LY89DRAFT_723069"/>
<dbReference type="InParanoid" id="A0A194WTE3"/>
<protein>
    <submittedName>
        <fullName evidence="1">Uncharacterized protein</fullName>
    </submittedName>
</protein>
<dbReference type="Proteomes" id="UP000070700">
    <property type="component" value="Unassembled WGS sequence"/>
</dbReference>
<proteinExistence type="predicted"/>
<evidence type="ECO:0000313" key="1">
    <source>
        <dbReference type="EMBL" id="KUJ11233.1"/>
    </source>
</evidence>
<reference evidence="1 2" key="1">
    <citation type="submission" date="2015-10" db="EMBL/GenBank/DDBJ databases">
        <title>Full genome of DAOMC 229536 Phialocephala scopiformis, a fungal endophyte of spruce producing the potent anti-insectan compound rugulosin.</title>
        <authorList>
            <consortium name="DOE Joint Genome Institute"/>
            <person name="Walker A.K."/>
            <person name="Frasz S.L."/>
            <person name="Seifert K.A."/>
            <person name="Miller J.D."/>
            <person name="Mondo S.J."/>
            <person name="Labutti K."/>
            <person name="Lipzen A."/>
            <person name="Dockter R."/>
            <person name="Kennedy M."/>
            <person name="Grigoriev I.V."/>
            <person name="Spatafora J.W."/>
        </authorList>
    </citation>
    <scope>NUCLEOTIDE SEQUENCE [LARGE SCALE GENOMIC DNA]</scope>
    <source>
        <strain evidence="1 2">CBS 120377</strain>
    </source>
</reference>
<accession>A0A194WTE3</accession>
<evidence type="ECO:0000313" key="2">
    <source>
        <dbReference type="Proteomes" id="UP000070700"/>
    </source>
</evidence>
<keyword evidence="2" id="KW-1185">Reference proteome</keyword>
<name>A0A194WTE3_MOLSC</name>
<organism evidence="1 2">
    <name type="scientific">Mollisia scopiformis</name>
    <name type="common">Conifer needle endophyte fungus</name>
    <name type="synonym">Phialocephala scopiformis</name>
    <dbReference type="NCBI Taxonomy" id="149040"/>
    <lineage>
        <taxon>Eukaryota</taxon>
        <taxon>Fungi</taxon>
        <taxon>Dikarya</taxon>
        <taxon>Ascomycota</taxon>
        <taxon>Pezizomycotina</taxon>
        <taxon>Leotiomycetes</taxon>
        <taxon>Helotiales</taxon>
        <taxon>Mollisiaceae</taxon>
        <taxon>Mollisia</taxon>
    </lineage>
</organism>
<dbReference type="RefSeq" id="XP_018065588.1">
    <property type="nucleotide sequence ID" value="XM_018218785.1"/>
</dbReference>
<dbReference type="OrthoDB" id="10631635at2759"/>
<gene>
    <name evidence="1" type="ORF">LY89DRAFT_723069</name>
</gene>
<dbReference type="AlphaFoldDB" id="A0A194WTE3"/>
<sequence>MASQDLASGQSWHDNVAGWIKAKEEATADTQRFTRTLKRQRSDDDVSSALVSVLNRVNIEAEGDVKVKLEEEDSKVPCDSLDYSKLVYPKTLIRRKNRAGPFAEQFMTPALFASILDRHNRRYKFTINQYHCAWEYAVEKEWPRGKLDMKNFNDSYSTWDEVSRQDQLDKEKLMIMTSIQDKDILTFDDRLKRSQNNFEKKYKRFVERGDMQQAAILSNRLANKFRRLGRELDSEIVARPASKRVKLDH</sequence>
<dbReference type="EMBL" id="KQ947427">
    <property type="protein sequence ID" value="KUJ11233.1"/>
    <property type="molecule type" value="Genomic_DNA"/>
</dbReference>